<dbReference type="RefSeq" id="WP_091365286.1">
    <property type="nucleotide sequence ID" value="NZ_FMXA01000022.1"/>
</dbReference>
<name>A0A1G5WJH9_9FIRM</name>
<evidence type="ECO:0000259" key="1">
    <source>
        <dbReference type="PROSITE" id="PS51154"/>
    </source>
</evidence>
<dbReference type="Proteomes" id="UP000199689">
    <property type="component" value="Unassembled WGS sequence"/>
</dbReference>
<gene>
    <name evidence="2" type="ORF">SAMN02910343_01426</name>
</gene>
<organism evidence="2 3">
    <name type="scientific">Allisonella histaminiformans</name>
    <dbReference type="NCBI Taxonomy" id="209880"/>
    <lineage>
        <taxon>Bacteria</taxon>
        <taxon>Bacillati</taxon>
        <taxon>Bacillota</taxon>
        <taxon>Negativicutes</taxon>
        <taxon>Veillonellales</taxon>
        <taxon>Veillonellaceae</taxon>
        <taxon>Allisonella</taxon>
    </lineage>
</organism>
<evidence type="ECO:0000313" key="2">
    <source>
        <dbReference type="EMBL" id="SDA58328.1"/>
    </source>
</evidence>
<dbReference type="InterPro" id="IPR043472">
    <property type="entry name" value="Macro_dom-like"/>
</dbReference>
<dbReference type="EMBL" id="FMXA01000022">
    <property type="protein sequence ID" value="SDA58328.1"/>
    <property type="molecule type" value="Genomic_DNA"/>
</dbReference>
<dbReference type="PANTHER" id="PTHR11106:SF27">
    <property type="entry name" value="MACRO DOMAIN-CONTAINING PROTEIN"/>
    <property type="match status" value="1"/>
</dbReference>
<proteinExistence type="predicted"/>
<dbReference type="SUPFAM" id="SSF52949">
    <property type="entry name" value="Macro domain-like"/>
    <property type="match status" value="1"/>
</dbReference>
<dbReference type="STRING" id="209880.SAMN02910343_01426"/>
<dbReference type="Gene3D" id="3.40.220.10">
    <property type="entry name" value="Leucine Aminopeptidase, subunit E, domain 1"/>
    <property type="match status" value="1"/>
</dbReference>
<evidence type="ECO:0000313" key="3">
    <source>
        <dbReference type="Proteomes" id="UP000199689"/>
    </source>
</evidence>
<dbReference type="Pfam" id="PF01661">
    <property type="entry name" value="Macro"/>
    <property type="match status" value="1"/>
</dbReference>
<dbReference type="SMART" id="SM00506">
    <property type="entry name" value="A1pp"/>
    <property type="match status" value="1"/>
</dbReference>
<dbReference type="GeneID" id="87756421"/>
<dbReference type="PANTHER" id="PTHR11106">
    <property type="entry name" value="GANGLIOSIDE INDUCED DIFFERENTIATION ASSOCIATED PROTEIN 2-RELATED"/>
    <property type="match status" value="1"/>
</dbReference>
<sequence>MPFFIVSEDITEMDVDAVVNAANTDLRMGSGVCGAIFRAAGREAMEEACSRFRPVNTGEAVITPGFELPARYVIHTPGPVYHEQKAAWCEERLRASYRNALELAVVHHFESVAFPLISSGACGYPKEEALQVAISEIRKFLETHELAVYLTLFTEVEIMPLREQRDMEWYLAEQYTGDEPVFHHGAVYGALPDIDFSEGKCILPEIGAPAAGIPEALSEQLDEPFNKALLHLIDAKGKTDVEVYKKANISRKLFSKIRTGRGYMPGKRTILALAIGLELNMEETENLLEHAGFALSQSILSDVIVKYFISHKKYDIYEINDALFHYQQPLLGSA</sequence>
<reference evidence="2 3" key="1">
    <citation type="submission" date="2016-10" db="EMBL/GenBank/DDBJ databases">
        <authorList>
            <person name="de Groot N.N."/>
        </authorList>
    </citation>
    <scope>NUCLEOTIDE SEQUENCE [LARGE SCALE GENOMIC DNA]</scope>
    <source>
        <strain evidence="2 3">DSM 15230</strain>
    </source>
</reference>
<feature type="domain" description="Macro" evidence="1">
    <location>
        <begin position="1"/>
        <end position="157"/>
    </location>
</feature>
<dbReference type="InterPro" id="IPR002589">
    <property type="entry name" value="Macro_dom"/>
</dbReference>
<accession>A0A1G5WJH9</accession>
<keyword evidence="3" id="KW-1185">Reference proteome</keyword>
<dbReference type="OrthoDB" id="6194521at2"/>
<dbReference type="PROSITE" id="PS51154">
    <property type="entry name" value="MACRO"/>
    <property type="match status" value="1"/>
</dbReference>
<dbReference type="AlphaFoldDB" id="A0A1G5WJH9"/>
<protein>
    <submittedName>
        <fullName evidence="2">O-acetyl-ADP-ribose deacetylase (Regulator of RNase III), contains Macro domain</fullName>
    </submittedName>
</protein>